<proteinExistence type="predicted"/>
<dbReference type="AlphaFoldDB" id="D8LZR3"/>
<dbReference type="InParanoid" id="D8LZR3"/>
<accession>D8LZR3</accession>
<dbReference type="Proteomes" id="UP000008312">
    <property type="component" value="Unassembled WGS sequence"/>
</dbReference>
<organism evidence="1">
    <name type="scientific">Blastocystis hominis</name>
    <dbReference type="NCBI Taxonomy" id="12968"/>
    <lineage>
        <taxon>Eukaryota</taxon>
        <taxon>Sar</taxon>
        <taxon>Stramenopiles</taxon>
        <taxon>Bigyra</taxon>
        <taxon>Opalozoa</taxon>
        <taxon>Opalinata</taxon>
        <taxon>Blastocystidae</taxon>
        <taxon>Blastocystis</taxon>
    </lineage>
</organism>
<dbReference type="EMBL" id="FN668641">
    <property type="protein sequence ID" value="CBK21302.2"/>
    <property type="molecule type" value="Genomic_DNA"/>
</dbReference>
<dbReference type="RefSeq" id="XP_012895350.1">
    <property type="nucleotide sequence ID" value="XM_013039896.1"/>
</dbReference>
<evidence type="ECO:0000313" key="2">
    <source>
        <dbReference type="Proteomes" id="UP000008312"/>
    </source>
</evidence>
<dbReference type="GeneID" id="24918736"/>
<sequence length="103" mass="12150">MSFIKAVFHTKEEEMKINTEKTHEIFETHGAQSERLHAEWDRSKKPTNFWKCRENQLIYQRKTISPNYYTMGYDVETGEKIKANCVESALYIAKKRAAAMKSQ</sequence>
<keyword evidence="2" id="KW-1185">Reference proteome</keyword>
<dbReference type="OrthoDB" id="212007at2759"/>
<reference evidence="1" key="1">
    <citation type="submission" date="2010-02" db="EMBL/GenBank/DDBJ databases">
        <title>Sequencing and annotation of the Blastocystis hominis genome.</title>
        <authorList>
            <person name="Wincker P."/>
        </authorList>
    </citation>
    <scope>NUCLEOTIDE SEQUENCE</scope>
    <source>
        <strain evidence="1">Singapore isolate B</strain>
    </source>
</reference>
<evidence type="ECO:0000313" key="1">
    <source>
        <dbReference type="EMBL" id="CBK21302.2"/>
    </source>
</evidence>
<protein>
    <submittedName>
        <fullName evidence="1">Uncharacterized protein</fullName>
    </submittedName>
</protein>
<gene>
    <name evidence="1" type="ORF">GSBLH_T00001486001</name>
</gene>
<name>D8LZR3_BLAHO</name>